<name>A0A8K0D9I0_IGNLU</name>
<dbReference type="EMBL" id="VTPC01003235">
    <property type="protein sequence ID" value="KAF2898822.1"/>
    <property type="molecule type" value="Genomic_DNA"/>
</dbReference>
<evidence type="ECO:0000313" key="2">
    <source>
        <dbReference type="Proteomes" id="UP000801492"/>
    </source>
</evidence>
<gene>
    <name evidence="1" type="ORF">ILUMI_07351</name>
</gene>
<evidence type="ECO:0000313" key="1">
    <source>
        <dbReference type="EMBL" id="KAF2898822.1"/>
    </source>
</evidence>
<keyword evidence="2" id="KW-1185">Reference proteome</keyword>
<accession>A0A8K0D9I0</accession>
<dbReference type="Proteomes" id="UP000801492">
    <property type="component" value="Unassembled WGS sequence"/>
</dbReference>
<feature type="non-terminal residue" evidence="1">
    <location>
        <position position="1"/>
    </location>
</feature>
<proteinExistence type="predicted"/>
<reference evidence="1" key="1">
    <citation type="submission" date="2019-08" db="EMBL/GenBank/DDBJ databases">
        <title>The genome of the North American firefly Photinus pyralis.</title>
        <authorList>
            <consortium name="Photinus pyralis genome working group"/>
            <person name="Fallon T.R."/>
            <person name="Sander Lower S.E."/>
            <person name="Weng J.-K."/>
        </authorList>
    </citation>
    <scope>NUCLEOTIDE SEQUENCE</scope>
    <source>
        <strain evidence="1">TRF0915ILg1</strain>
        <tissue evidence="1">Whole body</tissue>
    </source>
</reference>
<organism evidence="1 2">
    <name type="scientific">Ignelater luminosus</name>
    <name type="common">Cucubano</name>
    <name type="synonym">Pyrophorus luminosus</name>
    <dbReference type="NCBI Taxonomy" id="2038154"/>
    <lineage>
        <taxon>Eukaryota</taxon>
        <taxon>Metazoa</taxon>
        <taxon>Ecdysozoa</taxon>
        <taxon>Arthropoda</taxon>
        <taxon>Hexapoda</taxon>
        <taxon>Insecta</taxon>
        <taxon>Pterygota</taxon>
        <taxon>Neoptera</taxon>
        <taxon>Endopterygota</taxon>
        <taxon>Coleoptera</taxon>
        <taxon>Polyphaga</taxon>
        <taxon>Elateriformia</taxon>
        <taxon>Elateroidea</taxon>
        <taxon>Elateridae</taxon>
        <taxon>Agrypninae</taxon>
        <taxon>Pyrophorini</taxon>
        <taxon>Ignelater</taxon>
    </lineage>
</organism>
<dbReference type="AlphaFoldDB" id="A0A8K0D9I0"/>
<protein>
    <submittedName>
        <fullName evidence="1">Uncharacterized protein</fullName>
    </submittedName>
</protein>
<sequence>EKSGDKNKITYAEIRNEMKSLKLEKAPGCDEIYSKILKYMSEKAIQVFIEILNIAWKEEKVKLQFYLHIRARKHENKSKISYSKKGVKTNLIQVAKSMYHKTTNVIRTNKEFCTNEGGALYCLYMQ</sequence>
<comment type="caution">
    <text evidence="1">The sequence shown here is derived from an EMBL/GenBank/DDBJ whole genome shotgun (WGS) entry which is preliminary data.</text>
</comment>